<proteinExistence type="predicted"/>
<organism evidence="1 2">
    <name type="scientific">Pirellula staleyi (strain ATCC 27377 / DSM 6068 / ICPB 4128)</name>
    <name type="common">Pirella staleyi</name>
    <dbReference type="NCBI Taxonomy" id="530564"/>
    <lineage>
        <taxon>Bacteria</taxon>
        <taxon>Pseudomonadati</taxon>
        <taxon>Planctomycetota</taxon>
        <taxon>Planctomycetia</taxon>
        <taxon>Pirellulales</taxon>
        <taxon>Pirellulaceae</taxon>
        <taxon>Pirellula</taxon>
    </lineage>
</organism>
<dbReference type="eggNOG" id="ENOG502ZMAT">
    <property type="taxonomic scope" value="Bacteria"/>
</dbReference>
<dbReference type="EMBL" id="CP001848">
    <property type="protein sequence ID" value="ADB16276.1"/>
    <property type="molecule type" value="Genomic_DNA"/>
</dbReference>
<name>D2QY62_PIRSD</name>
<dbReference type="Proteomes" id="UP000001887">
    <property type="component" value="Chromosome"/>
</dbReference>
<dbReference type="STRING" id="530564.Psta_1601"/>
<accession>D2QY62</accession>
<dbReference type="AlphaFoldDB" id="D2QY62"/>
<evidence type="ECO:0000313" key="2">
    <source>
        <dbReference type="Proteomes" id="UP000001887"/>
    </source>
</evidence>
<dbReference type="OrthoDB" id="3078573at2"/>
<dbReference type="KEGG" id="psl:Psta_1601"/>
<protein>
    <submittedName>
        <fullName evidence="1">Uncharacterized protein</fullName>
    </submittedName>
</protein>
<evidence type="ECO:0000313" key="1">
    <source>
        <dbReference type="EMBL" id="ADB16276.1"/>
    </source>
</evidence>
<reference evidence="1 2" key="1">
    <citation type="journal article" date="2009" name="Stand. Genomic Sci.">
        <title>Complete genome sequence of Pirellula staleyi type strain (ATCC 27377).</title>
        <authorList>
            <person name="Clum A."/>
            <person name="Tindall B.J."/>
            <person name="Sikorski J."/>
            <person name="Ivanova N."/>
            <person name="Mavrommatis K."/>
            <person name="Lucas S."/>
            <person name="Glavina del Rio T."/>
            <person name="Nolan M."/>
            <person name="Chen F."/>
            <person name="Tice H."/>
            <person name="Pitluck S."/>
            <person name="Cheng J.F."/>
            <person name="Chertkov O."/>
            <person name="Brettin T."/>
            <person name="Han C."/>
            <person name="Detter J.C."/>
            <person name="Kuske C."/>
            <person name="Bruce D."/>
            <person name="Goodwin L."/>
            <person name="Ovchinikova G."/>
            <person name="Pati A."/>
            <person name="Mikhailova N."/>
            <person name="Chen A."/>
            <person name="Palaniappan K."/>
            <person name="Land M."/>
            <person name="Hauser L."/>
            <person name="Chang Y.J."/>
            <person name="Jeffries C.D."/>
            <person name="Chain P."/>
            <person name="Rohde M."/>
            <person name="Goker M."/>
            <person name="Bristow J."/>
            <person name="Eisen J.A."/>
            <person name="Markowitz V."/>
            <person name="Hugenholtz P."/>
            <person name="Kyrpides N.C."/>
            <person name="Klenk H.P."/>
            <person name="Lapidus A."/>
        </authorList>
    </citation>
    <scope>NUCLEOTIDE SEQUENCE [LARGE SCALE GENOMIC DNA]</scope>
    <source>
        <strain evidence="2">ATCC 27377 / DSM 6068 / ICPB 4128</strain>
    </source>
</reference>
<sequence length="185" mass="20138" precursor="true">MFHASRSLAVICSLVIGSLVSIPTLGLTEEKEAPAVKLDVKAEGVKRFVANQGQIGYTNTRVFYTLEKERAVVMVLIDNKNEKFPMSGKIYQFASDVTAEDLAKWLNNQHSDGLYPEIPEPVATIDLPAKSITLVSSKKGKPAQAPLGSYDQYEVAFKVEEVNTKSGIVLAGFTDAAAVYIMVPQ</sequence>
<gene>
    <name evidence="1" type="ordered locus">Psta_1601</name>
</gene>
<keyword evidence="2" id="KW-1185">Reference proteome</keyword>
<dbReference type="HOGENOM" id="CLU_1460032_0_0_0"/>